<sequence>MQLTVSGNNTQADLSGDDAGGFRWVTAESTVLRSRQSAVPSSSGSPAYILARVTCRCCGCGRRTGDALSPCGTCRSHWSCPMPDPIAGWF</sequence>
<dbReference type="Proteomes" id="UP000465361">
    <property type="component" value="Unassembled WGS sequence"/>
</dbReference>
<dbReference type="EMBL" id="BLKW01000004">
    <property type="protein sequence ID" value="GFG76437.1"/>
    <property type="molecule type" value="Genomic_DNA"/>
</dbReference>
<gene>
    <name evidence="1" type="ORF">MBOT_38020</name>
</gene>
<comment type="caution">
    <text evidence="1">The sequence shown here is derived from an EMBL/GenBank/DDBJ whole genome shotgun (WGS) entry which is preliminary data.</text>
</comment>
<accession>A0A7I9Y370</accession>
<protein>
    <submittedName>
        <fullName evidence="1">Uncharacterized protein</fullName>
    </submittedName>
</protein>
<evidence type="ECO:0000313" key="1">
    <source>
        <dbReference type="EMBL" id="GFG76437.1"/>
    </source>
</evidence>
<dbReference type="AlphaFoldDB" id="A0A7I9Y370"/>
<evidence type="ECO:0000313" key="2">
    <source>
        <dbReference type="Proteomes" id="UP000465361"/>
    </source>
</evidence>
<organism evidence="1 2">
    <name type="scientific">Mycobacterium botniense</name>
    <dbReference type="NCBI Taxonomy" id="84962"/>
    <lineage>
        <taxon>Bacteria</taxon>
        <taxon>Bacillati</taxon>
        <taxon>Actinomycetota</taxon>
        <taxon>Actinomycetes</taxon>
        <taxon>Mycobacteriales</taxon>
        <taxon>Mycobacteriaceae</taxon>
        <taxon>Mycobacterium</taxon>
    </lineage>
</organism>
<reference evidence="1 2" key="1">
    <citation type="journal article" date="2019" name="Emerg. Microbes Infect.">
        <title>Comprehensive subspecies identification of 175 nontuberculous mycobacteria species based on 7547 genomic profiles.</title>
        <authorList>
            <person name="Matsumoto Y."/>
            <person name="Kinjo T."/>
            <person name="Motooka D."/>
            <person name="Nabeya D."/>
            <person name="Jung N."/>
            <person name="Uechi K."/>
            <person name="Horii T."/>
            <person name="Iida T."/>
            <person name="Fujita J."/>
            <person name="Nakamura S."/>
        </authorList>
    </citation>
    <scope>NUCLEOTIDE SEQUENCE [LARGE SCALE GENOMIC DNA]</scope>
    <source>
        <strain evidence="1 2">JCM 17322</strain>
    </source>
</reference>
<name>A0A7I9Y370_9MYCO</name>
<proteinExistence type="predicted"/>
<keyword evidence="2" id="KW-1185">Reference proteome</keyword>